<dbReference type="InterPro" id="IPR018313">
    <property type="entry name" value="SBP_3_CS"/>
</dbReference>
<dbReference type="PANTHER" id="PTHR35936:SF17">
    <property type="entry name" value="ARGININE-BINDING EXTRACELLULAR PROTEIN ARTP"/>
    <property type="match status" value="1"/>
</dbReference>
<comment type="caution">
    <text evidence="7">The sequence shown here is derived from an EMBL/GenBank/DDBJ whole genome shotgun (WGS) entry which is preliminary data.</text>
</comment>
<dbReference type="PANTHER" id="PTHR35936">
    <property type="entry name" value="MEMBRANE-BOUND LYTIC MUREIN TRANSGLYCOSYLASE F"/>
    <property type="match status" value="1"/>
</dbReference>
<evidence type="ECO:0000256" key="5">
    <source>
        <dbReference type="SAM" id="MobiDB-lite"/>
    </source>
</evidence>
<dbReference type="PROSITE" id="PS01039">
    <property type="entry name" value="SBP_BACTERIAL_3"/>
    <property type="match status" value="1"/>
</dbReference>
<dbReference type="Pfam" id="PF00497">
    <property type="entry name" value="SBP_bac_3"/>
    <property type="match status" value="1"/>
</dbReference>
<dbReference type="CDD" id="cd13530">
    <property type="entry name" value="PBP2_peptides_like"/>
    <property type="match status" value="1"/>
</dbReference>
<name>A0ABN1WIR7_9PSEU</name>
<evidence type="ECO:0000313" key="7">
    <source>
        <dbReference type="EMBL" id="GAA1249848.1"/>
    </source>
</evidence>
<evidence type="ECO:0000259" key="6">
    <source>
        <dbReference type="SMART" id="SM00062"/>
    </source>
</evidence>
<dbReference type="EMBL" id="BAAALN010000018">
    <property type="protein sequence ID" value="GAA1249848.1"/>
    <property type="molecule type" value="Genomic_DNA"/>
</dbReference>
<sequence length="354" mass="38609">MQDTRVWVQNTRGSRWRVAGARRARDRYRNRYVTTQVVPNTHMEWHYALTDQRSLLGVKIVVRNPRRKPTQRKLRSLAMLPVLALAATAAGCAEEVDTAGDTQAGDKVELLNDGELIVCTHLPYEPFQFHEGGETVGFDVDLVDLVAEDLGVEQKLVDTSFEGIETAQVFEAGDCDLAAAAITINEGRDSVMDFSQGYFDADQALLVKSGSDVDGLDDLDGKVLGVQQGTTGEQYATENKGKYGYQTRQYEDLALLQQGVQNGAVAAGINDNSVLLYASKEKQDVEVSTEFDTGEQYGIAVADGNGALQAKVDEVFDAAKQDGRYDEIYERWFGEAPPSGSGDNGSEGSDESGK</sequence>
<evidence type="ECO:0000256" key="3">
    <source>
        <dbReference type="ARBA" id="ARBA00022729"/>
    </source>
</evidence>
<dbReference type="InterPro" id="IPR001638">
    <property type="entry name" value="Solute-binding_3/MltF_N"/>
</dbReference>
<dbReference type="Gene3D" id="3.40.190.10">
    <property type="entry name" value="Periplasmic binding protein-like II"/>
    <property type="match status" value="2"/>
</dbReference>
<comment type="similarity">
    <text evidence="2 4">Belongs to the bacterial solute-binding protein 3 family.</text>
</comment>
<dbReference type="SMART" id="SM00062">
    <property type="entry name" value="PBPb"/>
    <property type="match status" value="1"/>
</dbReference>
<evidence type="ECO:0000256" key="2">
    <source>
        <dbReference type="ARBA" id="ARBA00010333"/>
    </source>
</evidence>
<keyword evidence="3" id="KW-0732">Signal</keyword>
<proteinExistence type="inferred from homology"/>
<comment type="subcellular location">
    <subcellularLocation>
        <location evidence="1">Cell envelope</location>
    </subcellularLocation>
</comment>
<evidence type="ECO:0000256" key="1">
    <source>
        <dbReference type="ARBA" id="ARBA00004196"/>
    </source>
</evidence>
<accession>A0ABN1WIR7</accession>
<reference evidence="7 8" key="1">
    <citation type="journal article" date="2019" name="Int. J. Syst. Evol. Microbiol.">
        <title>The Global Catalogue of Microorganisms (GCM) 10K type strain sequencing project: providing services to taxonomists for standard genome sequencing and annotation.</title>
        <authorList>
            <consortium name="The Broad Institute Genomics Platform"/>
            <consortium name="The Broad Institute Genome Sequencing Center for Infectious Disease"/>
            <person name="Wu L."/>
            <person name="Ma J."/>
        </authorList>
    </citation>
    <scope>NUCLEOTIDE SEQUENCE [LARGE SCALE GENOMIC DNA]</scope>
    <source>
        <strain evidence="7 8">JCM 13023</strain>
    </source>
</reference>
<dbReference type="Proteomes" id="UP001500653">
    <property type="component" value="Unassembled WGS sequence"/>
</dbReference>
<protein>
    <recommendedName>
        <fullName evidence="6">Solute-binding protein family 3/N-terminal domain-containing protein</fullName>
    </recommendedName>
</protein>
<keyword evidence="8" id="KW-1185">Reference proteome</keyword>
<evidence type="ECO:0000256" key="4">
    <source>
        <dbReference type="RuleBase" id="RU003744"/>
    </source>
</evidence>
<dbReference type="SUPFAM" id="SSF53850">
    <property type="entry name" value="Periplasmic binding protein-like II"/>
    <property type="match status" value="1"/>
</dbReference>
<gene>
    <name evidence="7" type="ORF">GCM10009676_40510</name>
</gene>
<evidence type="ECO:0000313" key="8">
    <source>
        <dbReference type="Proteomes" id="UP001500653"/>
    </source>
</evidence>
<feature type="domain" description="Solute-binding protein family 3/N-terminal" evidence="6">
    <location>
        <begin position="115"/>
        <end position="336"/>
    </location>
</feature>
<organism evidence="7 8">
    <name type="scientific">Prauserella halophila</name>
    <dbReference type="NCBI Taxonomy" id="185641"/>
    <lineage>
        <taxon>Bacteria</taxon>
        <taxon>Bacillati</taxon>
        <taxon>Actinomycetota</taxon>
        <taxon>Actinomycetes</taxon>
        <taxon>Pseudonocardiales</taxon>
        <taxon>Pseudonocardiaceae</taxon>
        <taxon>Prauserella</taxon>
    </lineage>
</organism>
<feature type="region of interest" description="Disordered" evidence="5">
    <location>
        <begin position="332"/>
        <end position="354"/>
    </location>
</feature>